<gene>
    <name evidence="2" type="ORF">HMPREF9448_01518</name>
</gene>
<reference evidence="2 3" key="1">
    <citation type="submission" date="2012-08" db="EMBL/GenBank/DDBJ databases">
        <title>The Genome Sequence of Barnesiella intestinihominis YIT 11860.</title>
        <authorList>
            <consortium name="The Broad Institute Genome Sequencing Platform"/>
            <person name="Earl A."/>
            <person name="Ward D."/>
            <person name="Feldgarden M."/>
            <person name="Gevers D."/>
            <person name="Morotomi M."/>
            <person name="Walker B."/>
            <person name="Young S.K."/>
            <person name="Zeng Q."/>
            <person name="Gargeya S."/>
            <person name="Fitzgerald M."/>
            <person name="Haas B."/>
            <person name="Abouelleil A."/>
            <person name="Alvarado L."/>
            <person name="Arachchi H.M."/>
            <person name="Berlin A.M."/>
            <person name="Chapman S.B."/>
            <person name="Goldberg J."/>
            <person name="Griggs A."/>
            <person name="Gujja S."/>
            <person name="Hansen M."/>
            <person name="Howarth C."/>
            <person name="Imamovic A."/>
            <person name="Larimer J."/>
            <person name="McCowen C."/>
            <person name="Montmayeur A."/>
            <person name="Murphy C."/>
            <person name="Neiman D."/>
            <person name="Pearson M."/>
            <person name="Priest M."/>
            <person name="Roberts A."/>
            <person name="Saif S."/>
            <person name="Shea T."/>
            <person name="Sisk P."/>
            <person name="Sykes S."/>
            <person name="Wortman J."/>
            <person name="Nusbaum C."/>
            <person name="Birren B."/>
        </authorList>
    </citation>
    <scope>NUCLEOTIDE SEQUENCE [LARGE SCALE GENOMIC DNA]</scope>
    <source>
        <strain evidence="2 3">YIT 11860</strain>
    </source>
</reference>
<proteinExistence type="predicted"/>
<keyword evidence="1" id="KW-0732">Signal</keyword>
<dbReference type="GeneID" id="77848783"/>
<dbReference type="HOGENOM" id="CLU_485489_0_0_10"/>
<keyword evidence="3" id="KW-1185">Reference proteome</keyword>
<feature type="chain" id="PRO_5003840495" evidence="1">
    <location>
        <begin position="19"/>
        <end position="545"/>
    </location>
</feature>
<evidence type="ECO:0000313" key="2">
    <source>
        <dbReference type="EMBL" id="EJZ64258.1"/>
    </source>
</evidence>
<evidence type="ECO:0000256" key="1">
    <source>
        <dbReference type="SAM" id="SignalP"/>
    </source>
</evidence>
<organism evidence="2 3">
    <name type="scientific">Barnesiella intestinihominis YIT 11860</name>
    <dbReference type="NCBI Taxonomy" id="742726"/>
    <lineage>
        <taxon>Bacteria</taxon>
        <taxon>Pseudomonadati</taxon>
        <taxon>Bacteroidota</taxon>
        <taxon>Bacteroidia</taxon>
        <taxon>Bacteroidales</taxon>
        <taxon>Barnesiellaceae</taxon>
        <taxon>Barnesiella</taxon>
    </lineage>
</organism>
<name>K0WYE9_9BACT</name>
<dbReference type="Proteomes" id="UP000006044">
    <property type="component" value="Unassembled WGS sequence"/>
</dbReference>
<comment type="caution">
    <text evidence="2">The sequence shown here is derived from an EMBL/GenBank/DDBJ whole genome shotgun (WGS) entry which is preliminary data.</text>
</comment>
<dbReference type="EMBL" id="ADLE01000009">
    <property type="protein sequence ID" value="EJZ64258.1"/>
    <property type="molecule type" value="Genomic_DNA"/>
</dbReference>
<evidence type="ECO:0000313" key="3">
    <source>
        <dbReference type="Proteomes" id="UP000006044"/>
    </source>
</evidence>
<dbReference type="AlphaFoldDB" id="K0WYE9"/>
<accession>K0WYE9</accession>
<dbReference type="RefSeq" id="WP_008861979.1">
    <property type="nucleotide sequence ID" value="NZ_JH815204.1"/>
</dbReference>
<sequence>MRAFLSLFLPLLISSLHAEKIITNPNWVARNTPVVTVDSILLRDTVSRMYITLKQLPHTSLTIHDDWVVQDSIKRFSGKVRDIDGVDFDRIFQFDSDSTIHIEMDFPALPPSLTEVDIIGNQKSNEIRIIGLSLTEKRNKTSIYPQPNPIYRSATPAITFDTDTAILQGKFVGYHKRLNLPDGKIILDDLFSGKQTEINIPIAPDGSFSAKIPTRYPIQQKLIFGDRYIPFYIESTDTLYIETYLDELFAPYRYSGEIEQNCVHSTYRGKNARINYELREIRLKNISETEDWIKSLNTLSTQKYYTSEENKFKVKLEYVNSKYNQGEISDTSYHLSILNNYYNFIYHIFVYMNIIDENIINEYSIKNIDYISFADIFAMNDPLSTTSEYYLPFLMLLESWRAMTTPPNWEYSDFIKALEKRNMDLSNTEKETLKFVFGEIQTPPDNVERTIESFNKKSEKEQISMREEKLRALRKQTYETYFGPSTDFTCQLINTLSIIRLIHSLDRKLTETEIKEFTAPITDRRLLKVIDQTNFSYKPQSLQGH</sequence>
<feature type="signal peptide" evidence="1">
    <location>
        <begin position="1"/>
        <end position="18"/>
    </location>
</feature>
<dbReference type="STRING" id="742726.HMPREF9448_01518"/>
<protein>
    <submittedName>
        <fullName evidence="2">Uncharacterized protein</fullName>
    </submittedName>
</protein>
<dbReference type="eggNOG" id="COG0526">
    <property type="taxonomic scope" value="Bacteria"/>
</dbReference>
<dbReference type="OrthoDB" id="1096670at2"/>